<dbReference type="PANTHER" id="PTHR34296:SF2">
    <property type="entry name" value="ABC TRANSPORTER GUANOSINE-BINDING PROTEIN NUPN"/>
    <property type="match status" value="1"/>
</dbReference>
<comment type="similarity">
    <text evidence="2">Belongs to the BMP lipoprotein family.</text>
</comment>
<evidence type="ECO:0000256" key="5">
    <source>
        <dbReference type="ARBA" id="ARBA00023136"/>
    </source>
</evidence>
<evidence type="ECO:0000313" key="10">
    <source>
        <dbReference type="Proteomes" id="UP000332515"/>
    </source>
</evidence>
<sequence>MKPGRTLQRKGSPMLLKRSLALLRTLTSATILLAGLGAASAAMAEDKAAILLPGSINDQSWNALGYSILQSLKSHGFATAYTENVADADEAEALRGYASQGYKVVMGHSGRFVSAMEQVAPDFPTTQFIAVSGNEGMAPNVMSVDYNNAQFGCQIGLLAARMSKTGKVAGVYGLEGVPNITAQAGAFRLCATKAGAKVTIIYVKDMEDAAAAKEAALSLIDQGADVLTGKLNAAIAGVVEAAKERNVYVTGRGFDQTKAAPDNVLTNIVEDWPSMLGKTVDEVKAGKPFGTFLQYGYDTAPVTGASLLYAEGTPFSPKVPASVVKELDDMAAQFKSGTLKIAPTQQDARSGS</sequence>
<feature type="signal peptide" evidence="7">
    <location>
        <begin position="1"/>
        <end position="44"/>
    </location>
</feature>
<reference evidence="9 10" key="1">
    <citation type="submission" date="2019-09" db="EMBL/GenBank/DDBJ databases">
        <title>Segnochrobactrum spirostomi gen. nov., sp. nov., isolated from the ciliate Spirostomum cf. yagiui and description of a novel family, Segnochrobactraceae fam. nov. within the order Rhizobiales of the class Alphaproteobacteria.</title>
        <authorList>
            <person name="Akter S."/>
            <person name="Shazib S.U.A."/>
            <person name="Shin M.K."/>
        </authorList>
    </citation>
    <scope>NUCLEOTIDE SEQUENCE [LARGE SCALE GENOMIC DNA]</scope>
    <source>
        <strain evidence="9 10">Sp-1</strain>
    </source>
</reference>
<evidence type="ECO:0000256" key="7">
    <source>
        <dbReference type="SAM" id="SignalP"/>
    </source>
</evidence>
<dbReference type="EMBL" id="VWNA01000003">
    <property type="protein sequence ID" value="MQT15511.1"/>
    <property type="molecule type" value="Genomic_DNA"/>
</dbReference>
<dbReference type="SUPFAM" id="SSF53822">
    <property type="entry name" value="Periplasmic binding protein-like I"/>
    <property type="match status" value="1"/>
</dbReference>
<keyword evidence="5" id="KW-0472">Membrane</keyword>
<dbReference type="CDD" id="cd06304">
    <property type="entry name" value="PBP1_BmpA_Med_PnrA-like"/>
    <property type="match status" value="1"/>
</dbReference>
<dbReference type="Gene3D" id="3.40.50.2300">
    <property type="match status" value="2"/>
</dbReference>
<keyword evidence="10" id="KW-1185">Reference proteome</keyword>
<dbReference type="InterPro" id="IPR003760">
    <property type="entry name" value="PnrA-like"/>
</dbReference>
<evidence type="ECO:0000256" key="1">
    <source>
        <dbReference type="ARBA" id="ARBA00004193"/>
    </source>
</evidence>
<evidence type="ECO:0000313" key="9">
    <source>
        <dbReference type="EMBL" id="MQT15511.1"/>
    </source>
</evidence>
<evidence type="ECO:0000259" key="8">
    <source>
        <dbReference type="Pfam" id="PF02608"/>
    </source>
</evidence>
<keyword evidence="6" id="KW-0449">Lipoprotein</keyword>
<organism evidence="9 10">
    <name type="scientific">Segnochrobactrum spirostomi</name>
    <dbReference type="NCBI Taxonomy" id="2608987"/>
    <lineage>
        <taxon>Bacteria</taxon>
        <taxon>Pseudomonadati</taxon>
        <taxon>Pseudomonadota</taxon>
        <taxon>Alphaproteobacteria</taxon>
        <taxon>Hyphomicrobiales</taxon>
        <taxon>Segnochrobactraceae</taxon>
        <taxon>Segnochrobactrum</taxon>
    </lineage>
</organism>
<accession>A0A6A7YC04</accession>
<dbReference type="GO" id="GO:0005886">
    <property type="term" value="C:plasma membrane"/>
    <property type="evidence" value="ECO:0007669"/>
    <property type="project" value="UniProtKB-SubCell"/>
</dbReference>
<comment type="subcellular location">
    <subcellularLocation>
        <location evidence="1">Cell membrane</location>
        <topology evidence="1">Lipid-anchor</topology>
    </subcellularLocation>
</comment>
<feature type="chain" id="PRO_5025623144" evidence="7">
    <location>
        <begin position="45"/>
        <end position="352"/>
    </location>
</feature>
<dbReference type="InterPro" id="IPR050957">
    <property type="entry name" value="BMP_lipoprotein"/>
</dbReference>
<comment type="caution">
    <text evidence="9">The sequence shown here is derived from an EMBL/GenBank/DDBJ whole genome shotgun (WGS) entry which is preliminary data.</text>
</comment>
<evidence type="ECO:0000256" key="3">
    <source>
        <dbReference type="ARBA" id="ARBA00022475"/>
    </source>
</evidence>
<evidence type="ECO:0000256" key="2">
    <source>
        <dbReference type="ARBA" id="ARBA00008610"/>
    </source>
</evidence>
<name>A0A6A7YC04_9HYPH</name>
<dbReference type="InterPro" id="IPR028082">
    <property type="entry name" value="Peripla_BP_I"/>
</dbReference>
<evidence type="ECO:0000256" key="6">
    <source>
        <dbReference type="ARBA" id="ARBA00023288"/>
    </source>
</evidence>
<dbReference type="AlphaFoldDB" id="A0A6A7YC04"/>
<feature type="domain" description="ABC transporter substrate-binding protein PnrA-like" evidence="8">
    <location>
        <begin position="47"/>
        <end position="302"/>
    </location>
</feature>
<dbReference type="PANTHER" id="PTHR34296">
    <property type="entry name" value="TRANSCRIPTIONAL ACTIVATOR PROTEIN MED"/>
    <property type="match status" value="1"/>
</dbReference>
<gene>
    <name evidence="9" type="ORF">F0357_23225</name>
</gene>
<protein>
    <submittedName>
        <fullName evidence="9">BMP family ABC transporter substrate-binding protein</fullName>
    </submittedName>
</protein>
<keyword evidence="3" id="KW-1003">Cell membrane</keyword>
<dbReference type="Proteomes" id="UP000332515">
    <property type="component" value="Unassembled WGS sequence"/>
</dbReference>
<dbReference type="Pfam" id="PF02608">
    <property type="entry name" value="Bmp"/>
    <property type="match status" value="1"/>
</dbReference>
<keyword evidence="4 7" id="KW-0732">Signal</keyword>
<evidence type="ECO:0000256" key="4">
    <source>
        <dbReference type="ARBA" id="ARBA00022729"/>
    </source>
</evidence>
<proteinExistence type="inferred from homology"/>